<dbReference type="Proteomes" id="UP001197214">
    <property type="component" value="Unassembled WGS sequence"/>
</dbReference>
<comment type="caution">
    <text evidence="16">The sequence shown here is derived from an EMBL/GenBank/DDBJ whole genome shotgun (WGS) entry which is preliminary data.</text>
</comment>
<evidence type="ECO:0000256" key="4">
    <source>
        <dbReference type="ARBA" id="ARBA00022692"/>
    </source>
</evidence>
<dbReference type="PANTHER" id="PTHR33445:SF2">
    <property type="entry name" value="ATP SYNTHASE SUBUNIT B', CHLOROPLASTIC"/>
    <property type="match status" value="1"/>
</dbReference>
<keyword evidence="15" id="KW-0175">Coiled coil</keyword>
<evidence type="ECO:0000313" key="16">
    <source>
        <dbReference type="EMBL" id="MBW4330224.1"/>
    </source>
</evidence>
<evidence type="ECO:0000256" key="1">
    <source>
        <dbReference type="ARBA" id="ARBA00005513"/>
    </source>
</evidence>
<comment type="similarity">
    <text evidence="1 13 14">Belongs to the ATPase B chain family.</text>
</comment>
<keyword evidence="13" id="KW-1003">Cell membrane</keyword>
<accession>A0ABS6XJ28</accession>
<evidence type="ECO:0000256" key="12">
    <source>
        <dbReference type="ARBA" id="ARBA00037847"/>
    </source>
</evidence>
<evidence type="ECO:0000256" key="8">
    <source>
        <dbReference type="ARBA" id="ARBA00023136"/>
    </source>
</evidence>
<dbReference type="HAMAP" id="MF_01398">
    <property type="entry name" value="ATP_synth_b_bprime"/>
    <property type="match status" value="1"/>
</dbReference>
<keyword evidence="9 13" id="KW-0066">ATP synthesis</keyword>
<comment type="subunit">
    <text evidence="13">F-type ATPases have 2 components, F(1) - the catalytic core - and F(0) - the membrane proton channel. F(1) has five subunits: alpha(3), beta(3), gamma(1), delta(1), epsilon(1). F(0) has three main subunits: a(1), b(2) and c(10-14). The alpha and beta chains form an alternating ring which encloses part of the gamma chain. F(1) is attached to F(0) by a central stalk formed by the gamma and epsilon chains, while a peripheral stalk is formed by the delta and b chains.</text>
</comment>
<dbReference type="InterPro" id="IPR002146">
    <property type="entry name" value="ATP_synth_b/b'su_bac/chlpt"/>
</dbReference>
<evidence type="ECO:0000256" key="3">
    <source>
        <dbReference type="ARBA" id="ARBA00022547"/>
    </source>
</evidence>
<keyword evidence="8 13" id="KW-0472">Membrane</keyword>
<evidence type="ECO:0000256" key="14">
    <source>
        <dbReference type="RuleBase" id="RU003848"/>
    </source>
</evidence>
<comment type="function">
    <text evidence="11">Component of the F(0) channel, it forms part of the peripheral stalk, linking F(1) to F(0). The b'-subunit is a diverged and duplicated form of b found in plants and photosynthetic bacteria.</text>
</comment>
<evidence type="ECO:0000313" key="17">
    <source>
        <dbReference type="Proteomes" id="UP001197214"/>
    </source>
</evidence>
<dbReference type="PANTHER" id="PTHR33445">
    <property type="entry name" value="ATP SYNTHASE SUBUNIT B', CHLOROPLASTIC"/>
    <property type="match status" value="1"/>
</dbReference>
<dbReference type="RefSeq" id="WP_219237325.1">
    <property type="nucleotide sequence ID" value="NZ_JAHWZX010000003.1"/>
</dbReference>
<keyword evidence="7 13" id="KW-0406">Ion transport</keyword>
<organism evidence="16 17">
    <name type="scientific">Stakelama flava</name>
    <dbReference type="NCBI Taxonomy" id="2860338"/>
    <lineage>
        <taxon>Bacteria</taxon>
        <taxon>Pseudomonadati</taxon>
        <taxon>Pseudomonadota</taxon>
        <taxon>Alphaproteobacteria</taxon>
        <taxon>Sphingomonadales</taxon>
        <taxon>Sphingomonadaceae</taxon>
        <taxon>Stakelama</taxon>
    </lineage>
</organism>
<evidence type="ECO:0000256" key="10">
    <source>
        <dbReference type="ARBA" id="ARBA00025198"/>
    </source>
</evidence>
<protein>
    <recommendedName>
        <fullName evidence="13">ATP synthase subunit b</fullName>
    </recommendedName>
    <alternativeName>
        <fullName evidence="13">ATP synthase F(0) sector subunit b</fullName>
    </alternativeName>
    <alternativeName>
        <fullName evidence="13">ATPase subunit I</fullName>
    </alternativeName>
    <alternativeName>
        <fullName evidence="13">F-type ATPase subunit b</fullName>
        <shortName evidence="13">F-ATPase subunit b</shortName>
    </alternativeName>
</protein>
<evidence type="ECO:0000256" key="13">
    <source>
        <dbReference type="HAMAP-Rule" id="MF_01398"/>
    </source>
</evidence>
<keyword evidence="4 13" id="KW-0812">Transmembrane</keyword>
<proteinExistence type="inferred from homology"/>
<dbReference type="CDD" id="cd06503">
    <property type="entry name" value="ATP-synt_Fo_b"/>
    <property type="match status" value="1"/>
</dbReference>
<dbReference type="Pfam" id="PF00430">
    <property type="entry name" value="ATP-synt_B"/>
    <property type="match status" value="1"/>
</dbReference>
<sequence>MQINWWTLALQAINVLVLIWLLTRFLYRPVLDVIERRQEMADRLLADAASAKSDAERQNSALKQQNEALSADAERLHAEARAAADVERGRLLEQARAEASARIEQAQAAADAERSHMAKQLEAKAGELAGQMTEKLLARIDTGATFETMLAALTARLEKLDDADRARLLGDDPLTITTPAPLRAPERERCSAAIAAVAPGHPQITFAVDPALIAGVELHGPHSLVRNSWRADLDAMIANIQEDDHGERR</sequence>
<evidence type="ECO:0000256" key="9">
    <source>
        <dbReference type="ARBA" id="ARBA00023310"/>
    </source>
</evidence>
<keyword evidence="2 13" id="KW-0813">Transport</keyword>
<keyword evidence="6 13" id="KW-1133">Transmembrane helix</keyword>
<evidence type="ECO:0000256" key="11">
    <source>
        <dbReference type="ARBA" id="ARBA00025614"/>
    </source>
</evidence>
<dbReference type="EMBL" id="JAHWZX010000003">
    <property type="protein sequence ID" value="MBW4330224.1"/>
    <property type="molecule type" value="Genomic_DNA"/>
</dbReference>
<keyword evidence="17" id="KW-1185">Reference proteome</keyword>
<gene>
    <name evidence="13" type="primary">atpF</name>
    <name evidence="16" type="ORF">KY084_04965</name>
</gene>
<evidence type="ECO:0000256" key="5">
    <source>
        <dbReference type="ARBA" id="ARBA00022781"/>
    </source>
</evidence>
<comment type="function">
    <text evidence="10 13">F(1)F(0) ATP synthase produces ATP from ADP in the presence of a proton or sodium gradient. F-type ATPases consist of two structural domains, F(1) containing the extramembraneous catalytic core and F(0) containing the membrane proton channel, linked together by a central stalk and a peripheral stalk. During catalysis, ATP synthesis in the catalytic domain of F(1) is coupled via a rotary mechanism of the central stalk subunits to proton translocation.</text>
</comment>
<evidence type="ECO:0000256" key="2">
    <source>
        <dbReference type="ARBA" id="ARBA00022448"/>
    </source>
</evidence>
<comment type="subcellular location">
    <subcellularLocation>
        <location evidence="13">Cell membrane</location>
        <topology evidence="13">Single-pass membrane protein</topology>
    </subcellularLocation>
    <subcellularLocation>
        <location evidence="12">Endomembrane system</location>
        <topology evidence="12">Single-pass membrane protein</topology>
    </subcellularLocation>
</comment>
<keyword evidence="3 13" id="KW-0138">CF(0)</keyword>
<dbReference type="InterPro" id="IPR050059">
    <property type="entry name" value="ATP_synthase_B_chain"/>
</dbReference>
<evidence type="ECO:0000256" key="15">
    <source>
        <dbReference type="SAM" id="Coils"/>
    </source>
</evidence>
<keyword evidence="5 13" id="KW-0375">Hydrogen ion transport</keyword>
<feature type="transmembrane region" description="Helical" evidence="13">
    <location>
        <begin position="6"/>
        <end position="27"/>
    </location>
</feature>
<feature type="coiled-coil region" evidence="15">
    <location>
        <begin position="45"/>
        <end position="109"/>
    </location>
</feature>
<evidence type="ECO:0000256" key="6">
    <source>
        <dbReference type="ARBA" id="ARBA00022989"/>
    </source>
</evidence>
<reference evidence="16 17" key="1">
    <citation type="submission" date="2021-07" db="EMBL/GenBank/DDBJ databases">
        <title>Stakelama flava sp. nov., a novel endophytic bacterium isolated from branch of Kandelia candel.</title>
        <authorList>
            <person name="Tuo L."/>
        </authorList>
    </citation>
    <scope>NUCLEOTIDE SEQUENCE [LARGE SCALE GENOMIC DNA]</scope>
    <source>
        <strain evidence="16 17">CBK3Z-3</strain>
    </source>
</reference>
<name>A0ABS6XJ28_9SPHN</name>
<evidence type="ECO:0000256" key="7">
    <source>
        <dbReference type="ARBA" id="ARBA00023065"/>
    </source>
</evidence>